<dbReference type="RefSeq" id="XP_025493715.1">
    <property type="nucleotide sequence ID" value="XM_025639197.1"/>
</dbReference>
<protein>
    <submittedName>
        <fullName evidence="1">Uncharacterized protein</fullName>
    </submittedName>
</protein>
<dbReference type="AlphaFoldDB" id="A0A319CCY7"/>
<dbReference type="Proteomes" id="UP000248340">
    <property type="component" value="Unassembled WGS sequence"/>
</dbReference>
<sequence length="186" mass="21756">MSCCGRTCAGSNFRQYCRCRYIGRYSSGNAHTDLSPNIFNVGSTHNSSANHYRVFDISFNLFNVIVIVDHNSPGRTYNDEHLITHNINIDNDNVVVIFNDNVVVIVNDNRSCSYQQFRVRNQPHGRCRHNSCNTNTYQWLYGSRNSHYNLDRHIDPNSHCGYGSGRGFYHWKRLVGYWDFKEYQQR</sequence>
<evidence type="ECO:0000313" key="2">
    <source>
        <dbReference type="Proteomes" id="UP000248340"/>
    </source>
</evidence>
<evidence type="ECO:0000313" key="1">
    <source>
        <dbReference type="EMBL" id="PYH83515.1"/>
    </source>
</evidence>
<reference evidence="1 2" key="1">
    <citation type="submission" date="2016-12" db="EMBL/GenBank/DDBJ databases">
        <title>The genomes of Aspergillus section Nigri reveals drivers in fungal speciation.</title>
        <authorList>
            <consortium name="DOE Joint Genome Institute"/>
            <person name="Vesth T.C."/>
            <person name="Nybo J."/>
            <person name="Theobald S."/>
            <person name="Brandl J."/>
            <person name="Frisvad J.C."/>
            <person name="Nielsen K.F."/>
            <person name="Lyhne E.K."/>
            <person name="Kogle M.E."/>
            <person name="Kuo A."/>
            <person name="Riley R."/>
            <person name="Clum A."/>
            <person name="Nolan M."/>
            <person name="Lipzen A."/>
            <person name="Salamov A."/>
            <person name="Henrissat B."/>
            <person name="Wiebenga A."/>
            <person name="De Vries R.P."/>
            <person name="Grigoriev I.V."/>
            <person name="Mortensen U.H."/>
            <person name="Andersen M.R."/>
            <person name="Baker S.E."/>
        </authorList>
    </citation>
    <scope>NUCLEOTIDE SEQUENCE [LARGE SCALE GENOMIC DNA]</scope>
    <source>
        <strain evidence="1 2">CBS 121591</strain>
    </source>
</reference>
<proteinExistence type="predicted"/>
<accession>A0A319CCY7</accession>
<name>A0A319CCY7_9EURO</name>
<dbReference type="GeneID" id="37141939"/>
<organism evidence="1 2">
    <name type="scientific">Aspergillus uvarum CBS 121591</name>
    <dbReference type="NCBI Taxonomy" id="1448315"/>
    <lineage>
        <taxon>Eukaryota</taxon>
        <taxon>Fungi</taxon>
        <taxon>Dikarya</taxon>
        <taxon>Ascomycota</taxon>
        <taxon>Pezizomycotina</taxon>
        <taxon>Eurotiomycetes</taxon>
        <taxon>Eurotiomycetidae</taxon>
        <taxon>Eurotiales</taxon>
        <taxon>Aspergillaceae</taxon>
        <taxon>Aspergillus</taxon>
        <taxon>Aspergillus subgen. Circumdati</taxon>
    </lineage>
</organism>
<dbReference type="EMBL" id="KZ821689">
    <property type="protein sequence ID" value="PYH83515.1"/>
    <property type="molecule type" value="Genomic_DNA"/>
</dbReference>
<keyword evidence="2" id="KW-1185">Reference proteome</keyword>
<dbReference type="VEuPathDB" id="FungiDB:BO82DRAFT_400580"/>
<gene>
    <name evidence="1" type="ORF">BO82DRAFT_400580</name>
</gene>